<gene>
    <name evidence="3" type="ORF">H5V43_08890</name>
    <name evidence="2" type="ORF">SFOMI_1238</name>
</gene>
<dbReference type="EMBL" id="CP060035">
    <property type="protein sequence ID" value="QOT70288.1"/>
    <property type="molecule type" value="Genomic_DNA"/>
</dbReference>
<dbReference type="Proteomes" id="UP000593663">
    <property type="component" value="Chromosome 1"/>
</dbReference>
<dbReference type="KEGG" id="sbar:H5V43_08890"/>
<feature type="transmembrane region" description="Helical" evidence="1">
    <location>
        <begin position="29"/>
        <end position="51"/>
    </location>
</feature>
<organism evidence="2 4">
    <name type="scientific">Sphingobium fuliginis (strain ATCC 27551)</name>
    <dbReference type="NCBI Taxonomy" id="336203"/>
    <lineage>
        <taxon>Bacteria</taxon>
        <taxon>Pseudomonadati</taxon>
        <taxon>Pseudomonadota</taxon>
        <taxon>Alphaproteobacteria</taxon>
        <taxon>Sphingomonadales</taxon>
        <taxon>Sphingomonadaceae</taxon>
        <taxon>Sphingobium</taxon>
    </lineage>
</organism>
<evidence type="ECO:0000313" key="2">
    <source>
        <dbReference type="EMBL" id="GAY20708.1"/>
    </source>
</evidence>
<sequence>MPKILAALYLLLMVAAGWRLFAMSWSRALKIAAGVAMVVPIPMLFLLPALVQPDRPFADLLCAIGIALMLGGGVSLLGGMTGAWFKARKA</sequence>
<dbReference type="RefSeq" id="WP_025547589.1">
    <property type="nucleotide sequence ID" value="NZ_BATN01000012.1"/>
</dbReference>
<dbReference type="AlphaFoldDB" id="A0A292ZC52"/>
<evidence type="ECO:0000313" key="4">
    <source>
        <dbReference type="Proteomes" id="UP000221538"/>
    </source>
</evidence>
<evidence type="ECO:0000313" key="5">
    <source>
        <dbReference type="Proteomes" id="UP000593663"/>
    </source>
</evidence>
<reference evidence="2" key="4">
    <citation type="submission" date="2017-10" db="EMBL/GenBank/DDBJ databases">
        <authorList>
            <person name="Banno H."/>
            <person name="Chua N.-H."/>
        </authorList>
    </citation>
    <scope>NUCLEOTIDE SEQUENCE</scope>
    <source>
        <strain evidence="2">OMI</strain>
    </source>
</reference>
<dbReference type="EMBL" id="BEWI01000031">
    <property type="protein sequence ID" value="GAY20708.1"/>
    <property type="molecule type" value="Genomic_DNA"/>
</dbReference>
<feature type="transmembrane region" description="Helical" evidence="1">
    <location>
        <begin position="6"/>
        <end position="22"/>
    </location>
</feature>
<feature type="transmembrane region" description="Helical" evidence="1">
    <location>
        <begin position="57"/>
        <end position="85"/>
    </location>
</feature>
<protein>
    <submittedName>
        <fullName evidence="2">Uncharacterized protein</fullName>
    </submittedName>
</protein>
<keyword evidence="1" id="KW-0812">Transmembrane</keyword>
<reference evidence="2" key="3">
    <citation type="submission" date="2017-10" db="EMBL/GenBank/DDBJ databases">
        <title>Bioaugmenting a lab-scale membrane bioreactor with Sphingobium fuliginis OMI to degrade 4-tert-butylphenol.</title>
        <authorList>
            <person name="Takada K."/>
            <person name="Shiba T."/>
            <person name="Soda S."/>
            <person name="Inoue D."/>
            <person name="Miyake M."/>
            <person name="Eguchi M."/>
            <person name="Ike M."/>
        </authorList>
    </citation>
    <scope>NUCLEOTIDE SEQUENCE</scope>
    <source>
        <strain evidence="2">OMI</strain>
    </source>
</reference>
<evidence type="ECO:0000256" key="1">
    <source>
        <dbReference type="SAM" id="Phobius"/>
    </source>
</evidence>
<reference evidence="5" key="5">
    <citation type="submission" date="2020-08" db="EMBL/GenBank/DDBJ databases">
        <title>Complete genome sequence of Sphingobium barthaii strain KK22, a high-molecular-weight polycyclic aromatic hydrocarbon-degrading soil bacterium.</title>
        <authorList>
            <person name="Mori J.F."/>
            <person name="Kanaly R.A."/>
        </authorList>
    </citation>
    <scope>NUCLEOTIDE SEQUENCE [LARGE SCALE GENOMIC DNA]</scope>
    <source>
        <strain evidence="5">KK22</strain>
    </source>
</reference>
<evidence type="ECO:0000313" key="3">
    <source>
        <dbReference type="EMBL" id="QOT70288.1"/>
    </source>
</evidence>
<accession>A0A292ZC52</accession>
<keyword evidence="1" id="KW-0472">Membrane</keyword>
<dbReference type="Proteomes" id="UP000221538">
    <property type="component" value="Unassembled WGS sequence"/>
</dbReference>
<reference evidence="3" key="6">
    <citation type="journal article" date="2021" name="Microbiol. Resour. Announc.">
        <title>Complete Genome Sequence of Sphingobium barthaii KK22, a High-Molecular-Weight Polycyclic Aromatic Hydrocarbon-Degrading Soil Bacterium.</title>
        <authorList>
            <person name="Mori J.F."/>
            <person name="Kanaly R.A."/>
        </authorList>
    </citation>
    <scope>NUCLEOTIDE SEQUENCE</scope>
    <source>
        <strain evidence="3">KK22</strain>
    </source>
</reference>
<name>A0A292ZC52_SPHSA</name>
<keyword evidence="1" id="KW-1133">Transmembrane helix</keyword>
<reference evidence="2 4" key="1">
    <citation type="journal article" date="2013" name="Biodegradation">
        <title>Occurrence of 4-tert-butylphenol (4-t-BP) biodegradation in an aquatic sample caused by the presence of Spirodela polyrrhiza and isolation of a 4-t-BP-utilizing bacterium.</title>
        <authorList>
            <person name="Ogata Y."/>
            <person name="Toyama T."/>
            <person name="Yu N."/>
            <person name="Wang X."/>
            <person name="Sei K."/>
            <person name="Ike M."/>
        </authorList>
    </citation>
    <scope>NUCLEOTIDE SEQUENCE [LARGE SCALE GENOMIC DNA]</scope>
    <source>
        <strain evidence="2 4">OMI</strain>
    </source>
</reference>
<reference evidence="2 4" key="2">
    <citation type="journal article" date="2013" name="Environ. Sci. Technol.">
        <title>The 4-tert-butylphenol-utilizing bacterium Sphingobium fuliginis OMI can degrade bisphenols via phenolic ring hydroxylation and meta-cleavage pathway.</title>
        <authorList>
            <person name="Ogata Y."/>
            <person name="Goda S."/>
            <person name="Toyama T."/>
            <person name="Sei K."/>
            <person name="Ike M."/>
        </authorList>
    </citation>
    <scope>NUCLEOTIDE SEQUENCE [LARGE SCALE GENOMIC DNA]</scope>
    <source>
        <strain evidence="2 4">OMI</strain>
    </source>
</reference>
<proteinExistence type="predicted"/>